<dbReference type="Pfam" id="PF03134">
    <property type="entry name" value="TB2_DP1_HVA22"/>
    <property type="match status" value="1"/>
</dbReference>
<keyword evidence="3" id="KW-1185">Reference proteome</keyword>
<dbReference type="InterPro" id="IPR004345">
    <property type="entry name" value="TB2_DP1_HVA22"/>
</dbReference>
<comment type="similarity">
    <text evidence="1">Belongs to the DP1 family.</text>
</comment>
<comment type="subcellular location">
    <subcellularLocation>
        <location evidence="1">Membrane</location>
        <topology evidence="1">Multi-pass membrane protein</topology>
    </subcellularLocation>
</comment>
<accession>A0A830HAX0</accession>
<dbReference type="PANTHER" id="PTHR12300">
    <property type="entry name" value="HVA22-LIKE PROTEINS"/>
    <property type="match status" value="1"/>
</dbReference>
<dbReference type="AlphaFoldDB" id="A0A830HAX0"/>
<evidence type="ECO:0000256" key="1">
    <source>
        <dbReference type="RuleBase" id="RU362006"/>
    </source>
</evidence>
<organism evidence="2 3">
    <name type="scientific">Pycnococcus provasolii</name>
    <dbReference type="NCBI Taxonomy" id="41880"/>
    <lineage>
        <taxon>Eukaryota</taxon>
        <taxon>Viridiplantae</taxon>
        <taxon>Chlorophyta</taxon>
        <taxon>Pseudoscourfieldiophyceae</taxon>
        <taxon>Pseudoscourfieldiales</taxon>
        <taxon>Pycnococcaceae</taxon>
        <taxon>Pycnococcus</taxon>
    </lineage>
</organism>
<dbReference type="Proteomes" id="UP000660262">
    <property type="component" value="Unassembled WGS sequence"/>
</dbReference>
<comment type="caution">
    <text evidence="1">Lacks conserved residue(s) required for the propagation of feature annotation.</text>
</comment>
<protein>
    <recommendedName>
        <fullName evidence="1">HVA22-like protein</fullName>
    </recommendedName>
</protein>
<comment type="caution">
    <text evidence="2">The sequence shown here is derived from an EMBL/GenBank/DDBJ whole genome shotgun (WGS) entry which is preliminary data.</text>
</comment>
<reference evidence="2" key="1">
    <citation type="submission" date="2020-10" db="EMBL/GenBank/DDBJ databases">
        <title>Unveiling of a novel bifunctional photoreceptor, Dualchrome1, isolated from a cosmopolitan green alga.</title>
        <authorList>
            <person name="Suzuki S."/>
            <person name="Kawachi M."/>
        </authorList>
    </citation>
    <scope>NUCLEOTIDE SEQUENCE</scope>
    <source>
        <strain evidence="2">NIES 2893</strain>
    </source>
</reference>
<sequence length="155" mass="17465">MAFRPLAVVTKPVAVCVGFVYPAYASYKALEARAPESAAQWLTYWVVFSLFTVIEGAADWLISWVPMYYLGKLAFILWLQMPQTQGANLIYKTYILPMLKRHELSIDSALEEGRKKAESNLMELRNRGMAHLSRLRGSEGEMKELSDASSSTHTA</sequence>
<evidence type="ECO:0000313" key="3">
    <source>
        <dbReference type="Proteomes" id="UP000660262"/>
    </source>
</evidence>
<feature type="transmembrane region" description="Helical" evidence="1">
    <location>
        <begin position="41"/>
        <end position="62"/>
    </location>
</feature>
<keyword evidence="1" id="KW-1133">Transmembrane helix</keyword>
<gene>
    <name evidence="2" type="ORF">PPROV_000236800</name>
</gene>
<keyword evidence="1" id="KW-0812">Transmembrane</keyword>
<keyword evidence="1" id="KW-0472">Membrane</keyword>
<evidence type="ECO:0000313" key="2">
    <source>
        <dbReference type="EMBL" id="GHP03613.1"/>
    </source>
</evidence>
<dbReference type="EMBL" id="BNJQ01000005">
    <property type="protein sequence ID" value="GHP03613.1"/>
    <property type="molecule type" value="Genomic_DNA"/>
</dbReference>
<proteinExistence type="inferred from homology"/>
<dbReference type="OrthoDB" id="10009287at2759"/>
<name>A0A830HAX0_9CHLO</name>
<dbReference type="GO" id="GO:0016020">
    <property type="term" value="C:membrane"/>
    <property type="evidence" value="ECO:0007669"/>
    <property type="project" value="UniProtKB-SubCell"/>
</dbReference>